<gene>
    <name evidence="2" type="primary">cp</name>
</gene>
<keyword evidence="3" id="KW-1185">Reference proteome</keyword>
<accession>A0A4P8W3T4</accession>
<evidence type="ECO:0000313" key="2">
    <source>
        <dbReference type="EMBL" id="QCS35896.1"/>
    </source>
</evidence>
<dbReference type="RefSeq" id="YP_010798212.1">
    <property type="nucleotide sequence ID" value="NC_076364.1"/>
</dbReference>
<evidence type="ECO:0000313" key="3">
    <source>
        <dbReference type="Proteomes" id="UP000681883"/>
    </source>
</evidence>
<protein>
    <submittedName>
        <fullName evidence="2">Capsid protein</fullName>
    </submittedName>
</protein>
<feature type="compositionally biased region" description="Basic residues" evidence="1">
    <location>
        <begin position="7"/>
        <end position="35"/>
    </location>
</feature>
<reference evidence="2" key="1">
    <citation type="submission" date="2019-02" db="EMBL/GenBank/DDBJ databases">
        <title>Diverse ssDNA viruses associated with Capybara (Hydrochoerus hydrochaeris) in Brazil.</title>
        <authorList>
            <person name="Fontenele R.S."/>
            <person name="Lamas N.S."/>
            <person name="Lacorte C."/>
            <person name="Varsani A."/>
            <person name="Ribeiro S.G."/>
        </authorList>
    </citation>
    <scope>NUCLEOTIDE SEQUENCE</scope>
    <source>
        <strain evidence="2">Cap1_358</strain>
    </source>
</reference>
<dbReference type="KEGG" id="vg:80536320"/>
<name>A0A4P8W3T4_9VIRU</name>
<organism evidence="2 3">
    <name type="scientific">Capybara genomovirus 8</name>
    <dbReference type="NCBI Taxonomy" id="2582947"/>
    <lineage>
        <taxon>Viruses</taxon>
        <taxon>Monodnaviria</taxon>
        <taxon>Shotokuvirae</taxon>
        <taxon>Cressdnaviricota</taxon>
        <taxon>Repensiviricetes</taxon>
        <taxon>Geplafuvirales</taxon>
        <taxon>Genomoviridae</taxon>
        <taxon>Gemyduguivirus</taxon>
        <taxon>Gemyduguivirus hydro2</taxon>
    </lineage>
</organism>
<sequence>MAYGRYSKYRARRTARRPSRRYRRSTTTFRKTRSRYRRKTPLMSRKRILNATSTKKQDTMLPTVATTSGGSPAAGGLTMPGNTTTICIWSPSARTRNVIADSNASWNRSSDTCFIRGLKETVQLRNVSNNTGGNYSNAWQWRRIVFTVKGLWQQHSGTVDSLFTSNGYVRLLSNFNSTVIGNAVTSTLFKGVFGSDWSNVMTAPADKTRVNILYDRTRQLVPQSEAKRIWQYKLWHPVNKNLVYNNEENGGTGETVSVRSTLSKQGCGDIYVVDFFECVTQDAADTLLFNPEATFYWHEK</sequence>
<dbReference type="GeneID" id="80536320"/>
<evidence type="ECO:0000256" key="1">
    <source>
        <dbReference type="SAM" id="MobiDB-lite"/>
    </source>
</evidence>
<feature type="region of interest" description="Disordered" evidence="1">
    <location>
        <begin position="1"/>
        <end position="35"/>
    </location>
</feature>
<proteinExistence type="predicted"/>
<dbReference type="EMBL" id="MK483080">
    <property type="protein sequence ID" value="QCS35896.1"/>
    <property type="molecule type" value="Genomic_DNA"/>
</dbReference>
<dbReference type="Proteomes" id="UP000681883">
    <property type="component" value="Segment"/>
</dbReference>